<gene>
    <name evidence="5" type="ORF">O3P69_014077</name>
</gene>
<accession>A0AAW0SRT2</accession>
<dbReference type="PANTHER" id="PTHR31409">
    <property type="entry name" value="WASH COMPLEX SUBUNIT 4"/>
    <property type="match status" value="1"/>
</dbReference>
<protein>
    <recommendedName>
        <fullName evidence="7">WASH complex subunit 7</fullName>
    </recommendedName>
</protein>
<feature type="compositionally biased region" description="Low complexity" evidence="1">
    <location>
        <begin position="1240"/>
        <end position="1257"/>
    </location>
</feature>
<dbReference type="InterPro" id="IPR028282">
    <property type="entry name" value="WASH-7_central"/>
</dbReference>
<dbReference type="GO" id="GO:0005768">
    <property type="term" value="C:endosome"/>
    <property type="evidence" value="ECO:0007669"/>
    <property type="project" value="TreeGrafter"/>
</dbReference>
<organism evidence="5 6">
    <name type="scientific">Scylla paramamosain</name>
    <name type="common">Mud crab</name>
    <dbReference type="NCBI Taxonomy" id="85552"/>
    <lineage>
        <taxon>Eukaryota</taxon>
        <taxon>Metazoa</taxon>
        <taxon>Ecdysozoa</taxon>
        <taxon>Arthropoda</taxon>
        <taxon>Crustacea</taxon>
        <taxon>Multicrustacea</taxon>
        <taxon>Malacostraca</taxon>
        <taxon>Eumalacostraca</taxon>
        <taxon>Eucarida</taxon>
        <taxon>Decapoda</taxon>
        <taxon>Pleocyemata</taxon>
        <taxon>Brachyura</taxon>
        <taxon>Eubrachyura</taxon>
        <taxon>Portunoidea</taxon>
        <taxon>Portunidae</taxon>
        <taxon>Portuninae</taxon>
        <taxon>Scylla</taxon>
    </lineage>
</organism>
<feature type="domain" description="WASH complex subunit 7 C-terminal" evidence="4">
    <location>
        <begin position="1067"/>
        <end position="1235"/>
    </location>
</feature>
<feature type="region of interest" description="Disordered" evidence="1">
    <location>
        <begin position="1238"/>
        <end position="1277"/>
    </location>
</feature>
<feature type="domain" description="WASH complex subunit 7 central" evidence="2">
    <location>
        <begin position="707"/>
        <end position="1049"/>
    </location>
</feature>
<dbReference type="InterPro" id="IPR028283">
    <property type="entry name" value="WASH-7_C"/>
</dbReference>
<evidence type="ECO:0000256" key="1">
    <source>
        <dbReference type="SAM" id="MobiDB-lite"/>
    </source>
</evidence>
<dbReference type="GO" id="GO:0016197">
    <property type="term" value="P:endosomal transport"/>
    <property type="evidence" value="ECO:0007669"/>
    <property type="project" value="TreeGrafter"/>
</dbReference>
<proteinExistence type="predicted"/>
<dbReference type="InterPro" id="IPR028191">
    <property type="entry name" value="WASH-4_N"/>
</dbReference>
<dbReference type="Proteomes" id="UP001487740">
    <property type="component" value="Unassembled WGS sequence"/>
</dbReference>
<keyword evidence="6" id="KW-1185">Reference proteome</keyword>
<evidence type="ECO:0000259" key="4">
    <source>
        <dbReference type="Pfam" id="PF14746"/>
    </source>
</evidence>
<dbReference type="GO" id="GO:0071203">
    <property type="term" value="C:WASH complex"/>
    <property type="evidence" value="ECO:0007669"/>
    <property type="project" value="InterPro"/>
</dbReference>
<dbReference type="InterPro" id="IPR027307">
    <property type="entry name" value="WASH7"/>
</dbReference>
<sequence length="1277" mass="143380">MLPYKADTTTTIIIITISIRQGPHGLRNSVVRAGGVGGGGGDAGEAGIGVTLLWSALLLPPSSSTRETQLRKELPIQRPGSRVILCHLYHQDQDRAGGGAGCGVNRGRQTYGEMTVDIDYDENSHKTVAEQELRRYNRIVEQHGDQLEEIIEALGPHPAPPWDPKLDPVMLKMTPFENLSLVKLVQSGNKMVNKVVLTFSALCLEASQLVEEAQSKLYPPLMLYGNGVAAEGEKTGESQMSLSRVLSTLHHAACYVQRVQKVIRNIMHQLTSLYRTDKKSSVTIDVSDVHFQVMYEHLGSLLGTLITMDEVVLSNSVLHEHWGAYRRLVRSAASDQHRFGQDKASLQPLEKLLADVEAAVMQGTMFMSVLRQVYDCEGLVVTRNGVLREEMMTVVLGWCGQLEQSSGEGWWCDNQPQVVGVTALAVFHQVVFNCQDKRLSRVLGNLFKKFPSITLVGSVVWLPERHIPSAAPTLSQLFDRKTQDALLAHRTTHLAQKTQTIGKEAQAVNLQVCGWAVNLDAAARKHSSQMNNQDLNQRASLLLQGLIIAHTVKYNMETVLNLHSVLSRPMGKACALSVCSLVESLKAIEHTYHRHSSLLADSLPHVIQYLTYQVLSIISSVKNRVSNSRLDAQRLDILMALNLVENMLSGSGTKERRLVTRVALSLANQARALRNEDISSLLVGLRRLDLACELQTRVKQATNCAILYHHTVILPTYLTNYMQTLQHVHRIHFMLAALQDCAVQLDGCCHLATPDQLVIEFKEEMYGYIKELVLDKVCKEVETELRLSTHSHLQLDSRNPFQTSIRDLSPLLALEPFCLLSSALISVKDYVEQYLESTFYALTVVAPHDWRTYEEMRNLAASKYNLFTVPSHLPSHTLDQGVDVLEIMRNIHVFVCHYLYNLNQQFFIEAASNNKHLNTVTIKHIANSIRTHGAGIINTTVNFTYQFLRRKFHVFSQFLYDEQIKSRLLKDRQLWREAKANQEHFPYESAEKFNRSIRKLGVTPEGLSYLDQFRGLISHIGNAMGFVRLVRSGGLHCSSNAARFIPDLQDVASLEQLCRDAHTSPQTLTAAENLDAVINNLTRNFHQDTDYFKLLVDVFAPALQDKKNSHLKNFYLIIPPMTINFVESSLAAKDNMNKKNKSRAAFTDDGFAMGVAYLLKVLDQNAAFDSLHWWSGVRRRFIKEREKVEQQRQLCSSGDDKLQQTLALTMSRLQQYQQEFELMYLSLSSARVFFRGDWASSSSSSSSGDSQKSDTQSIGSDCSGKEKPLNKSSESNA</sequence>
<dbReference type="Pfam" id="PF14745">
    <property type="entry name" value="WASH-4_N"/>
    <property type="match status" value="1"/>
</dbReference>
<reference evidence="5 6" key="1">
    <citation type="submission" date="2023-03" db="EMBL/GenBank/DDBJ databases">
        <title>High-quality genome of Scylla paramamosain provides insights in environmental adaptation.</title>
        <authorList>
            <person name="Zhang L."/>
        </authorList>
    </citation>
    <scope>NUCLEOTIDE SEQUENCE [LARGE SCALE GENOMIC DNA]</scope>
    <source>
        <strain evidence="5">LZ_2023a</strain>
        <tissue evidence="5">Muscle</tissue>
    </source>
</reference>
<comment type="caution">
    <text evidence="5">The sequence shown here is derived from an EMBL/GenBank/DDBJ whole genome shotgun (WGS) entry which is preliminary data.</text>
</comment>
<evidence type="ECO:0000259" key="2">
    <source>
        <dbReference type="Pfam" id="PF14744"/>
    </source>
</evidence>
<dbReference type="EMBL" id="JARAKH010000047">
    <property type="protein sequence ID" value="KAK8377883.1"/>
    <property type="molecule type" value="Genomic_DNA"/>
</dbReference>
<name>A0AAW0SRT2_SCYPA</name>
<dbReference type="AlphaFoldDB" id="A0AAW0SRT2"/>
<evidence type="ECO:0000313" key="5">
    <source>
        <dbReference type="EMBL" id="KAK8377883.1"/>
    </source>
</evidence>
<evidence type="ECO:0000259" key="3">
    <source>
        <dbReference type="Pfam" id="PF14745"/>
    </source>
</evidence>
<dbReference type="PANTHER" id="PTHR31409:SF0">
    <property type="entry name" value="WASH COMPLEX SUBUNIT 4"/>
    <property type="match status" value="1"/>
</dbReference>
<dbReference type="Pfam" id="PF14746">
    <property type="entry name" value="WASH-7_C"/>
    <property type="match status" value="1"/>
</dbReference>
<dbReference type="Pfam" id="PF14744">
    <property type="entry name" value="WASH-7_mid"/>
    <property type="match status" value="1"/>
</dbReference>
<dbReference type="GO" id="GO:0007032">
    <property type="term" value="P:endosome organization"/>
    <property type="evidence" value="ECO:0007669"/>
    <property type="project" value="TreeGrafter"/>
</dbReference>
<evidence type="ECO:0000313" key="6">
    <source>
        <dbReference type="Proteomes" id="UP001487740"/>
    </source>
</evidence>
<feature type="domain" description="WASH complex subunit 4 N-terminal" evidence="3">
    <location>
        <begin position="140"/>
        <end position="704"/>
    </location>
</feature>
<evidence type="ECO:0008006" key="7">
    <source>
        <dbReference type="Google" id="ProtNLM"/>
    </source>
</evidence>